<dbReference type="SMART" id="SM00451">
    <property type="entry name" value="ZnF_U1"/>
    <property type="match status" value="3"/>
</dbReference>
<feature type="region of interest" description="Disordered" evidence="2">
    <location>
        <begin position="390"/>
        <end position="455"/>
    </location>
</feature>
<keyword evidence="1" id="KW-0863">Zinc-finger</keyword>
<feature type="region of interest" description="Disordered" evidence="2">
    <location>
        <begin position="139"/>
        <end position="180"/>
    </location>
</feature>
<dbReference type="OrthoDB" id="434647at2759"/>
<dbReference type="SUPFAM" id="SSF57667">
    <property type="entry name" value="beta-beta-alpha zinc fingers"/>
    <property type="match status" value="3"/>
</dbReference>
<dbReference type="AlphaFoldDB" id="A0A5N5SU53"/>
<dbReference type="InterPro" id="IPR003604">
    <property type="entry name" value="Matrin/U1-like-C_Znf_C2H2"/>
</dbReference>
<keyword evidence="1" id="KW-0479">Metal-binding</keyword>
<evidence type="ECO:0000256" key="2">
    <source>
        <dbReference type="SAM" id="MobiDB-lite"/>
    </source>
</evidence>
<keyword evidence="5" id="KW-1185">Reference proteome</keyword>
<feature type="region of interest" description="Disordered" evidence="2">
    <location>
        <begin position="296"/>
        <end position="324"/>
    </location>
</feature>
<name>A0A5N5SU53_9CRUS</name>
<dbReference type="Pfam" id="PF12874">
    <property type="entry name" value="zf-met"/>
    <property type="match status" value="3"/>
</dbReference>
<accession>A0A5N5SU53</accession>
<dbReference type="EMBL" id="SEYY01020266">
    <property type="protein sequence ID" value="KAB7497448.1"/>
    <property type="molecule type" value="Genomic_DNA"/>
</dbReference>
<feature type="compositionally biased region" description="Basic and acidic residues" evidence="2">
    <location>
        <begin position="225"/>
        <end position="236"/>
    </location>
</feature>
<feature type="region of interest" description="Disordered" evidence="2">
    <location>
        <begin position="518"/>
        <end position="573"/>
    </location>
</feature>
<dbReference type="SMART" id="SM00355">
    <property type="entry name" value="ZnF_C2H2"/>
    <property type="match status" value="3"/>
</dbReference>
<feature type="compositionally biased region" description="Polar residues" evidence="2">
    <location>
        <begin position="304"/>
        <end position="318"/>
    </location>
</feature>
<reference evidence="4 5" key="1">
    <citation type="journal article" date="2019" name="PLoS Biol.">
        <title>Sex chromosomes control vertical transmission of feminizing Wolbachia symbionts in an isopod.</title>
        <authorList>
            <person name="Becking T."/>
            <person name="Chebbi M.A."/>
            <person name="Giraud I."/>
            <person name="Moumen B."/>
            <person name="Laverre T."/>
            <person name="Caubet Y."/>
            <person name="Peccoud J."/>
            <person name="Gilbert C."/>
            <person name="Cordaux R."/>
        </authorList>
    </citation>
    <scope>NUCLEOTIDE SEQUENCE [LARGE SCALE GENOMIC DNA]</scope>
    <source>
        <strain evidence="4">ANa2</strain>
        <tissue evidence="4">Whole body excluding digestive tract and cuticle</tissue>
    </source>
</reference>
<dbReference type="InterPro" id="IPR036236">
    <property type="entry name" value="Znf_C2H2_sf"/>
</dbReference>
<feature type="compositionally biased region" description="Low complexity" evidence="2">
    <location>
        <begin position="81"/>
        <end position="119"/>
    </location>
</feature>
<dbReference type="Gene3D" id="3.30.160.60">
    <property type="entry name" value="Classic Zinc Finger"/>
    <property type="match status" value="3"/>
</dbReference>
<keyword evidence="1" id="KW-0862">Zinc</keyword>
<feature type="region of interest" description="Disordered" evidence="2">
    <location>
        <begin position="219"/>
        <end position="246"/>
    </location>
</feature>
<sequence length="635" mass="69361">MYNRQYQLWPTNQYQTSNVTQVMSHQSTPSQPSYQESNQVAGWDTVPYAGGGHASQVQRQQEHHGSPYSQGNDSHHSSELQHQQNYQQHQQPQHQQQQQQQQQDSYSGGQYQGHSYYGGSDNYSQEGWVNYNNSNTSEQYSDYSQYSQSDASYENMNQSGQSGMSSMYEQNQGNYSQSNAYNANGYNASYESPLKVLDDRRTNESSAYNVPTSFYSKKLGTGNTYEKKREQQDFRRPPPIKYDPNTPADIVAKFKTNHCLMCDVKLNSRVQSQTHYEGKPHAKKLKAVLDKRFGRTPGVEEHTNTNLSEVPTTSSDAPSTPEVVVSAPETPKSILAASGIPMGFVGKSGALKGFVASSTGNLSTGLPPVAEGTNTGGTLVMRNSGVKTGLGFVSNSSKKKNKKKKKRSFDAPAEDNSDPSSAARKKKKAITDFSQLPNDPITPTELIKKGPDGKMDADSVKGKGKFFCDVCGVAATSSTQLEMHEKGVRHQQMKMKARASQAAAGGGAVATNKVGGDLAQDSATSSEKIGGADDGSALPMSFFSNKLGPSDEVGGTDEDNADGPSSTQDGPDTILASVIKGQDNRKAKFSFNKKDFSIYRTPSGKFYCAPCDITLNSEVQFAQHFESKKHKMKKK</sequence>
<dbReference type="PANTHER" id="PTHR46786">
    <property type="entry name" value="ZINC FINGER MATRIN-TYPE PROTEIN 3"/>
    <property type="match status" value="1"/>
</dbReference>
<evidence type="ECO:0000313" key="5">
    <source>
        <dbReference type="Proteomes" id="UP000326759"/>
    </source>
</evidence>
<dbReference type="InterPro" id="IPR052644">
    <property type="entry name" value="ZMAT3"/>
</dbReference>
<dbReference type="GO" id="GO:0008270">
    <property type="term" value="F:zinc ion binding"/>
    <property type="evidence" value="ECO:0007669"/>
    <property type="project" value="UniProtKB-KW"/>
</dbReference>
<gene>
    <name evidence="4" type="ORF">Anas_06241</name>
</gene>
<feature type="domain" description="C2H2-type" evidence="3">
    <location>
        <begin position="466"/>
        <end position="495"/>
    </location>
</feature>
<dbReference type="Proteomes" id="UP000326759">
    <property type="component" value="Unassembled WGS sequence"/>
</dbReference>
<evidence type="ECO:0000259" key="3">
    <source>
        <dbReference type="PROSITE" id="PS50157"/>
    </source>
</evidence>
<evidence type="ECO:0000256" key="1">
    <source>
        <dbReference type="PROSITE-ProRule" id="PRU00042"/>
    </source>
</evidence>
<proteinExistence type="predicted"/>
<feature type="compositionally biased region" description="Basic residues" evidence="2">
    <location>
        <begin position="397"/>
        <end position="407"/>
    </location>
</feature>
<dbReference type="InterPro" id="IPR013087">
    <property type="entry name" value="Znf_C2H2_type"/>
</dbReference>
<feature type="compositionally biased region" description="Basic and acidic residues" evidence="2">
    <location>
        <begin position="446"/>
        <end position="455"/>
    </location>
</feature>
<dbReference type="PROSITE" id="PS00028">
    <property type="entry name" value="ZINC_FINGER_C2H2_1"/>
    <property type="match status" value="1"/>
</dbReference>
<comment type="caution">
    <text evidence="4">The sequence shown here is derived from an EMBL/GenBank/DDBJ whole genome shotgun (WGS) entry which is preliminary data.</text>
</comment>
<protein>
    <recommendedName>
        <fullName evidence="3">C2H2-type domain-containing protein</fullName>
    </recommendedName>
</protein>
<dbReference type="PROSITE" id="PS50157">
    <property type="entry name" value="ZINC_FINGER_C2H2_2"/>
    <property type="match status" value="1"/>
</dbReference>
<organism evidence="4 5">
    <name type="scientific">Armadillidium nasatum</name>
    <dbReference type="NCBI Taxonomy" id="96803"/>
    <lineage>
        <taxon>Eukaryota</taxon>
        <taxon>Metazoa</taxon>
        <taxon>Ecdysozoa</taxon>
        <taxon>Arthropoda</taxon>
        <taxon>Crustacea</taxon>
        <taxon>Multicrustacea</taxon>
        <taxon>Malacostraca</taxon>
        <taxon>Eumalacostraca</taxon>
        <taxon>Peracarida</taxon>
        <taxon>Isopoda</taxon>
        <taxon>Oniscidea</taxon>
        <taxon>Crinocheta</taxon>
        <taxon>Armadillidiidae</taxon>
        <taxon>Armadillidium</taxon>
    </lineage>
</organism>
<dbReference type="PANTHER" id="PTHR46786:SF1">
    <property type="entry name" value="ZINC FINGER MATRIN-TYPE PROTEIN 3"/>
    <property type="match status" value="1"/>
</dbReference>
<evidence type="ECO:0000313" key="4">
    <source>
        <dbReference type="EMBL" id="KAB7497448.1"/>
    </source>
</evidence>
<feature type="region of interest" description="Disordered" evidence="2">
    <location>
        <begin position="43"/>
        <end position="119"/>
    </location>
</feature>
<dbReference type="GO" id="GO:0003676">
    <property type="term" value="F:nucleic acid binding"/>
    <property type="evidence" value="ECO:0007669"/>
    <property type="project" value="InterPro"/>
</dbReference>